<evidence type="ECO:0000256" key="1">
    <source>
        <dbReference type="SAM" id="MobiDB-lite"/>
    </source>
</evidence>
<dbReference type="InterPro" id="IPR039190">
    <property type="entry name" value="TTC14"/>
</dbReference>
<evidence type="ECO:0000313" key="2">
    <source>
        <dbReference type="EMBL" id="PHJ18187.1"/>
    </source>
</evidence>
<feature type="compositionally biased region" description="Acidic residues" evidence="1">
    <location>
        <begin position="585"/>
        <end position="595"/>
    </location>
</feature>
<name>A0A2C6KKU7_9APIC</name>
<feature type="compositionally biased region" description="Basic and acidic residues" evidence="1">
    <location>
        <begin position="334"/>
        <end position="345"/>
    </location>
</feature>
<dbReference type="VEuPathDB" id="ToxoDB:CSUI_007988"/>
<protein>
    <submittedName>
        <fullName evidence="2">Uncharacterized protein</fullName>
    </submittedName>
</protein>
<feature type="compositionally biased region" description="Polar residues" evidence="1">
    <location>
        <begin position="321"/>
        <end position="332"/>
    </location>
</feature>
<feature type="region of interest" description="Disordered" evidence="1">
    <location>
        <begin position="380"/>
        <end position="403"/>
    </location>
</feature>
<accession>A0A2C6KKU7</accession>
<dbReference type="EMBL" id="MIGC01004344">
    <property type="protein sequence ID" value="PHJ18187.1"/>
    <property type="molecule type" value="Genomic_DNA"/>
</dbReference>
<keyword evidence="3" id="KW-1185">Reference proteome</keyword>
<dbReference type="Proteomes" id="UP000221165">
    <property type="component" value="Unassembled WGS sequence"/>
</dbReference>
<dbReference type="GeneID" id="94431339"/>
<gene>
    <name evidence="2" type="ORF">CSUI_007988</name>
</gene>
<feature type="compositionally biased region" description="Acidic residues" evidence="1">
    <location>
        <begin position="494"/>
        <end position="510"/>
    </location>
</feature>
<feature type="region of interest" description="Disordered" evidence="1">
    <location>
        <begin position="458"/>
        <end position="515"/>
    </location>
</feature>
<organism evidence="2 3">
    <name type="scientific">Cystoisospora suis</name>
    <dbReference type="NCBI Taxonomy" id="483139"/>
    <lineage>
        <taxon>Eukaryota</taxon>
        <taxon>Sar</taxon>
        <taxon>Alveolata</taxon>
        <taxon>Apicomplexa</taxon>
        <taxon>Conoidasida</taxon>
        <taxon>Coccidia</taxon>
        <taxon>Eucoccidiorida</taxon>
        <taxon>Eimeriorina</taxon>
        <taxon>Sarcocystidae</taxon>
        <taxon>Cystoisospora</taxon>
    </lineage>
</organism>
<evidence type="ECO:0000313" key="3">
    <source>
        <dbReference type="Proteomes" id="UP000221165"/>
    </source>
</evidence>
<reference evidence="2 3" key="1">
    <citation type="journal article" date="2017" name="Int. J. Parasitol.">
        <title>The genome of the protozoan parasite Cystoisospora suis and a reverse vaccinology approach to identify vaccine candidates.</title>
        <authorList>
            <person name="Palmieri N."/>
            <person name="Shrestha A."/>
            <person name="Ruttkowski B."/>
            <person name="Beck T."/>
            <person name="Vogl C."/>
            <person name="Tomley F."/>
            <person name="Blake D.P."/>
            <person name="Joachim A."/>
        </authorList>
    </citation>
    <scope>NUCLEOTIDE SEQUENCE [LARGE SCALE GENOMIC DNA]</scope>
    <source>
        <strain evidence="2 3">Wien I</strain>
    </source>
</reference>
<feature type="region of interest" description="Disordered" evidence="1">
    <location>
        <begin position="307"/>
        <end position="359"/>
    </location>
</feature>
<dbReference type="RefSeq" id="XP_067919896.1">
    <property type="nucleotide sequence ID" value="XM_068068128.1"/>
</dbReference>
<dbReference type="PANTHER" id="PTHR23184">
    <property type="entry name" value="TETRATRICOPEPTIDE REPEAT PROTEIN 14"/>
    <property type="match status" value="1"/>
</dbReference>
<dbReference type="AlphaFoldDB" id="A0A2C6KKU7"/>
<feature type="compositionally biased region" description="Basic and acidic residues" evidence="1">
    <location>
        <begin position="572"/>
        <end position="584"/>
    </location>
</feature>
<sequence>MLRCEVYCCFAGDVLLCHPSLLKDEVYRQQAPFSYTGGGGGMNVRKDHFSAYSSSLKERQNEEGEEIYGNSELLHPSSEHHDLSSSSASSSSSSSLLDLLWKVAIGEEVSTKKLQSVCLSVLVKLLILHLTEESHSSSEKEEDEEEKEEDHRTPYGEKIGQGDSEEEEGRGEKGGIVRKEGGMNEVGEEEKKIKKKRCLQDLTAVLSYRISCLLEIVYLHPALPPSPSTQLLSYLSSSLSSSLFGYLPEDKIVSFTIIQACCASPVFLSSSPSVVESISSSLFLTCKHYLTHGLRGVYTLHLRGEEEQLQGGTKRRRKRSCQGNSHLSSSSMRRGHDPLHARESSREEEEEEEEEEDCKKREILELTELALKTQYSSTSEGLSAGIEASKPDQERCTRRRRRKKEHIPSILRMVKDLKKLLFFILPIYRILCLSHLQVLLKQNETSLSIQTKKSEAQTRVVKRERKTSEEEEGEGERRELSCLSSSSSGRELKEIEEEEDVKEKEEEEEIEKTRRRKEDGIKKECVAKYLELVILLLLTLEEYLEPLLLLHQAVRFFDLLPFILAGWLQQPKQEDEEKKEKEEDVHENEEEEEREGEAGGMARGENKRRGQVKRERSTEEEKEEREKKRRSGGKRGETCLVKIHFDCDRPGCLTLLAVLYKMTNNLADRVKEESGPSFSSLKGASLAQYNRNRQVVSKQLAAAGEAVRETLE</sequence>
<feature type="region of interest" description="Disordered" evidence="1">
    <location>
        <begin position="133"/>
        <end position="178"/>
    </location>
</feature>
<feature type="compositionally biased region" description="Basic and acidic residues" evidence="1">
    <location>
        <begin position="604"/>
        <end position="619"/>
    </location>
</feature>
<feature type="non-terminal residue" evidence="2">
    <location>
        <position position="712"/>
    </location>
</feature>
<comment type="caution">
    <text evidence="2">The sequence shown here is derived from an EMBL/GenBank/DDBJ whole genome shotgun (WGS) entry which is preliminary data.</text>
</comment>
<dbReference type="PANTHER" id="PTHR23184:SF10">
    <property type="entry name" value="ARGININE RICH PROTEIN (AFU_ORTHOLOGUE AFUA_1G12120)-RELATED"/>
    <property type="match status" value="1"/>
</dbReference>
<feature type="compositionally biased region" description="Acidic residues" evidence="1">
    <location>
        <begin position="346"/>
        <end position="356"/>
    </location>
</feature>
<proteinExistence type="predicted"/>
<feature type="region of interest" description="Disordered" evidence="1">
    <location>
        <begin position="571"/>
        <end position="633"/>
    </location>
</feature>